<name>A0AA51RUB6_9GAMM</name>
<dbReference type="Gene3D" id="1.20.1440.40">
    <property type="entry name" value="YqcC-like"/>
    <property type="match status" value="1"/>
</dbReference>
<sequence>MPTERMQLDISYNIKGGVVLVDEKTLLVQIEQLSHLMKQVELWSSQPPAHHKLESQFPFCADTLAFEEWLQFVFIPKITQVIEHKLTLPHAPQIANMAEQVFQERQAEVSQVIEQLKRLDRSLVHWVDQEKP</sequence>
<gene>
    <name evidence="2" type="ORF">Q9312_02200</name>
</gene>
<dbReference type="Pfam" id="PF04287">
    <property type="entry name" value="DUF446"/>
    <property type="match status" value="1"/>
</dbReference>
<proteinExistence type="predicted"/>
<evidence type="ECO:0000313" key="2">
    <source>
        <dbReference type="EMBL" id="WMS87747.1"/>
    </source>
</evidence>
<dbReference type="AlphaFoldDB" id="A0AA51RUB6"/>
<dbReference type="EMBL" id="CP133548">
    <property type="protein sequence ID" value="WMS87747.1"/>
    <property type="molecule type" value="Genomic_DNA"/>
</dbReference>
<dbReference type="SUPFAM" id="SSF158452">
    <property type="entry name" value="YqcC-like"/>
    <property type="match status" value="1"/>
</dbReference>
<protein>
    <submittedName>
        <fullName evidence="2">YqcC family protein</fullName>
    </submittedName>
</protein>
<evidence type="ECO:0000259" key="1">
    <source>
        <dbReference type="Pfam" id="PF04287"/>
    </source>
</evidence>
<keyword evidence="3" id="KW-1185">Reference proteome</keyword>
<dbReference type="InterPro" id="IPR036814">
    <property type="entry name" value="YqcC-like_sf"/>
</dbReference>
<feature type="domain" description="YqcC-like" evidence="1">
    <location>
        <begin position="28"/>
        <end position="121"/>
    </location>
</feature>
<dbReference type="Proteomes" id="UP001239782">
    <property type="component" value="Chromosome"/>
</dbReference>
<accession>A0AA51RUB6</accession>
<dbReference type="RefSeq" id="WP_309202899.1">
    <property type="nucleotide sequence ID" value="NZ_CP133548.1"/>
</dbReference>
<evidence type="ECO:0000313" key="3">
    <source>
        <dbReference type="Proteomes" id="UP001239782"/>
    </source>
</evidence>
<dbReference type="InterPro" id="IPR007384">
    <property type="entry name" value="UCP006257"/>
</dbReference>
<dbReference type="KEGG" id="plei:Q9312_02200"/>
<dbReference type="InterPro" id="IPR023376">
    <property type="entry name" value="YqcC-like_dom"/>
</dbReference>
<dbReference type="GO" id="GO:0044010">
    <property type="term" value="P:single-species biofilm formation"/>
    <property type="evidence" value="ECO:0007669"/>
    <property type="project" value="TreeGrafter"/>
</dbReference>
<dbReference type="PANTHER" id="PTHR39586:SF1">
    <property type="entry name" value="CYTOPLASMIC PROTEIN"/>
    <property type="match status" value="1"/>
</dbReference>
<reference evidence="2 3" key="1">
    <citation type="submission" date="2023-08" db="EMBL/GenBank/DDBJ databases">
        <title>Pleionea litopenaei sp. nov., isolated from stomach of juvenile Litopenaeus vannamei.</title>
        <authorList>
            <person name="Rho A.M."/>
            <person name="Hwang C.Y."/>
        </authorList>
    </citation>
    <scope>NUCLEOTIDE SEQUENCE [LARGE SCALE GENOMIC DNA]</scope>
    <source>
        <strain evidence="2 3">HL-JVS1</strain>
    </source>
</reference>
<dbReference type="PANTHER" id="PTHR39586">
    <property type="entry name" value="CYTOPLASMIC PROTEIN-RELATED"/>
    <property type="match status" value="1"/>
</dbReference>
<organism evidence="2 3">
    <name type="scientific">Pleionea litopenaei</name>
    <dbReference type="NCBI Taxonomy" id="3070815"/>
    <lineage>
        <taxon>Bacteria</taxon>
        <taxon>Pseudomonadati</taxon>
        <taxon>Pseudomonadota</taxon>
        <taxon>Gammaproteobacteria</taxon>
        <taxon>Oceanospirillales</taxon>
        <taxon>Pleioneaceae</taxon>
        <taxon>Pleionea</taxon>
    </lineage>
</organism>